<accession>A0ABQ7QVL9</accession>
<name>A0ABQ7QVL9_PLUXY</name>
<evidence type="ECO:0000313" key="2">
    <source>
        <dbReference type="Proteomes" id="UP000823941"/>
    </source>
</evidence>
<sequence length="78" mass="8706">FIQSGPRAAAAAAAASSLSCKFANCCEVQLVMGSSILASRPFWFSLRCDWLKDAWKMIPRQAEEWQAKRDGRRPANNM</sequence>
<reference evidence="1 2" key="1">
    <citation type="submission" date="2021-06" db="EMBL/GenBank/DDBJ databases">
        <title>A haploid diamondback moth (Plutella xylostella L.) genome assembly resolves 31 chromosomes and identifies a diamide resistance mutation.</title>
        <authorList>
            <person name="Ward C.M."/>
            <person name="Perry K.D."/>
            <person name="Baker G."/>
            <person name="Powis K."/>
            <person name="Heckel D.G."/>
            <person name="Baxter S.W."/>
        </authorList>
    </citation>
    <scope>NUCLEOTIDE SEQUENCE [LARGE SCALE GENOMIC DNA]</scope>
    <source>
        <strain evidence="1 2">LV</strain>
        <tissue evidence="1">Single pupa</tissue>
    </source>
</reference>
<proteinExistence type="predicted"/>
<dbReference type="EMBL" id="JAHIBW010000007">
    <property type="protein sequence ID" value="KAG7309105.1"/>
    <property type="molecule type" value="Genomic_DNA"/>
</dbReference>
<keyword evidence="2" id="KW-1185">Reference proteome</keyword>
<protein>
    <submittedName>
        <fullName evidence="1">Uncharacterized protein</fullName>
    </submittedName>
</protein>
<dbReference type="Proteomes" id="UP000823941">
    <property type="component" value="Chromosome 7"/>
</dbReference>
<evidence type="ECO:0000313" key="1">
    <source>
        <dbReference type="EMBL" id="KAG7309105.1"/>
    </source>
</evidence>
<feature type="non-terminal residue" evidence="1">
    <location>
        <position position="1"/>
    </location>
</feature>
<gene>
    <name evidence="1" type="ORF">JYU34_005024</name>
</gene>
<organism evidence="1 2">
    <name type="scientific">Plutella xylostella</name>
    <name type="common">Diamondback moth</name>
    <name type="synonym">Plutella maculipennis</name>
    <dbReference type="NCBI Taxonomy" id="51655"/>
    <lineage>
        <taxon>Eukaryota</taxon>
        <taxon>Metazoa</taxon>
        <taxon>Ecdysozoa</taxon>
        <taxon>Arthropoda</taxon>
        <taxon>Hexapoda</taxon>
        <taxon>Insecta</taxon>
        <taxon>Pterygota</taxon>
        <taxon>Neoptera</taxon>
        <taxon>Endopterygota</taxon>
        <taxon>Lepidoptera</taxon>
        <taxon>Glossata</taxon>
        <taxon>Ditrysia</taxon>
        <taxon>Yponomeutoidea</taxon>
        <taxon>Plutellidae</taxon>
        <taxon>Plutella</taxon>
    </lineage>
</organism>
<comment type="caution">
    <text evidence="1">The sequence shown here is derived from an EMBL/GenBank/DDBJ whole genome shotgun (WGS) entry which is preliminary data.</text>
</comment>